<proteinExistence type="predicted"/>
<sequence length="174" mass="20560">MAIDLYKLQRTLYSNEVRKDDNPTKAYIFPNRNKKDIFTPNPSIRTFMQVLQHEISPIVTTPPDHRDNLFKDEHAALKDLIQDPTIIIRPADKGGAIVIQTYEDYRKEIMRQLYDTSTYLKLTFDPVAKFQKKIEKLIDEGLSHRYLDENTAKFLFLSTPNTRLCTRYQKYIRT</sequence>
<evidence type="ECO:0000313" key="1">
    <source>
        <dbReference type="EMBL" id="CAH2222024.1"/>
    </source>
</evidence>
<reference evidence="1" key="1">
    <citation type="submission" date="2022-03" db="EMBL/GenBank/DDBJ databases">
        <authorList>
            <person name="Alioto T."/>
            <person name="Alioto T."/>
            <person name="Gomez Garrido J."/>
        </authorList>
    </citation>
    <scope>NUCLEOTIDE SEQUENCE</scope>
</reference>
<accession>A0AAD1VNL2</accession>
<dbReference type="AlphaFoldDB" id="A0AAD1VNL2"/>
<name>A0AAD1VNL2_PELCU</name>
<keyword evidence="2" id="KW-1185">Reference proteome</keyword>
<evidence type="ECO:0000313" key="2">
    <source>
        <dbReference type="Proteomes" id="UP001295444"/>
    </source>
</evidence>
<organism evidence="1 2">
    <name type="scientific">Pelobates cultripes</name>
    <name type="common">Western spadefoot toad</name>
    <dbReference type="NCBI Taxonomy" id="61616"/>
    <lineage>
        <taxon>Eukaryota</taxon>
        <taxon>Metazoa</taxon>
        <taxon>Chordata</taxon>
        <taxon>Craniata</taxon>
        <taxon>Vertebrata</taxon>
        <taxon>Euteleostomi</taxon>
        <taxon>Amphibia</taxon>
        <taxon>Batrachia</taxon>
        <taxon>Anura</taxon>
        <taxon>Pelobatoidea</taxon>
        <taxon>Pelobatidae</taxon>
        <taxon>Pelobates</taxon>
    </lineage>
</organism>
<protein>
    <submittedName>
        <fullName evidence="1">Uncharacterized protein</fullName>
    </submittedName>
</protein>
<dbReference type="EMBL" id="OW240912">
    <property type="protein sequence ID" value="CAH2222024.1"/>
    <property type="molecule type" value="Genomic_DNA"/>
</dbReference>
<gene>
    <name evidence="1" type="ORF">PECUL_23A058309</name>
</gene>
<dbReference type="Proteomes" id="UP001295444">
    <property type="component" value="Chromosome 01"/>
</dbReference>